<dbReference type="STRING" id="1353009.A0A1Y2IDH4"/>
<keyword evidence="3 5" id="KW-0808">Transferase</keyword>
<proteinExistence type="predicted"/>
<dbReference type="Gene3D" id="3.40.50.150">
    <property type="entry name" value="Vaccinia Virus protein VP39"/>
    <property type="match status" value="1"/>
</dbReference>
<dbReference type="AlphaFoldDB" id="A0A1Y2IDH4"/>
<dbReference type="OrthoDB" id="276151at2759"/>
<keyword evidence="6" id="KW-1185">Reference proteome</keyword>
<protein>
    <submittedName>
        <fullName evidence="5">Thiol methyltransferase 1</fullName>
    </submittedName>
</protein>
<dbReference type="Pfam" id="PF05724">
    <property type="entry name" value="TPMT"/>
    <property type="match status" value="1"/>
</dbReference>
<evidence type="ECO:0000313" key="6">
    <source>
        <dbReference type="Proteomes" id="UP000193067"/>
    </source>
</evidence>
<reference evidence="5 6" key="1">
    <citation type="journal article" date="2015" name="Biotechnol. Biofuels">
        <title>Enhanced degradation of softwood versus hardwood by the white-rot fungus Pycnoporus coccineus.</title>
        <authorList>
            <person name="Couturier M."/>
            <person name="Navarro D."/>
            <person name="Chevret D."/>
            <person name="Henrissat B."/>
            <person name="Piumi F."/>
            <person name="Ruiz-Duenas F.J."/>
            <person name="Martinez A.T."/>
            <person name="Grigoriev I.V."/>
            <person name="Riley R."/>
            <person name="Lipzen A."/>
            <person name="Berrin J.G."/>
            <person name="Master E.R."/>
            <person name="Rosso M.N."/>
        </authorList>
    </citation>
    <scope>NUCLEOTIDE SEQUENCE [LARGE SCALE GENOMIC DNA]</scope>
    <source>
        <strain evidence="5 6">BRFM310</strain>
    </source>
</reference>
<gene>
    <name evidence="5" type="ORF">PYCCODRAFT_1470450</name>
</gene>
<evidence type="ECO:0000256" key="1">
    <source>
        <dbReference type="ARBA" id="ARBA00022553"/>
    </source>
</evidence>
<keyword evidence="2 5" id="KW-0489">Methyltransferase</keyword>
<dbReference type="EMBL" id="KZ084130">
    <property type="protein sequence ID" value="OSC99188.1"/>
    <property type="molecule type" value="Genomic_DNA"/>
</dbReference>
<keyword evidence="1" id="KW-0597">Phosphoprotein</keyword>
<evidence type="ECO:0000256" key="4">
    <source>
        <dbReference type="ARBA" id="ARBA00022691"/>
    </source>
</evidence>
<evidence type="ECO:0000313" key="5">
    <source>
        <dbReference type="EMBL" id="OSC99188.1"/>
    </source>
</evidence>
<dbReference type="PANTHER" id="PTHR32183:SF6">
    <property type="entry name" value="CYSTEINE SULFINATE DESULFINASE_CYSTEINE DESULFURASE AND RELATED ENZYMES"/>
    <property type="match status" value="1"/>
</dbReference>
<evidence type="ECO:0000256" key="2">
    <source>
        <dbReference type="ARBA" id="ARBA00022603"/>
    </source>
</evidence>
<dbReference type="InterPro" id="IPR008854">
    <property type="entry name" value="TPMT"/>
</dbReference>
<dbReference type="SUPFAM" id="SSF53335">
    <property type="entry name" value="S-adenosyl-L-methionine-dependent methyltransferases"/>
    <property type="match status" value="1"/>
</dbReference>
<name>A0A1Y2IDH4_TRAC3</name>
<dbReference type="PANTHER" id="PTHR32183">
    <property type="match status" value="1"/>
</dbReference>
<keyword evidence="4" id="KW-0949">S-adenosyl-L-methionine</keyword>
<dbReference type="GO" id="GO:0008757">
    <property type="term" value="F:S-adenosylmethionine-dependent methyltransferase activity"/>
    <property type="evidence" value="ECO:0007669"/>
    <property type="project" value="InterPro"/>
</dbReference>
<dbReference type="GO" id="GO:0032259">
    <property type="term" value="P:methylation"/>
    <property type="evidence" value="ECO:0007669"/>
    <property type="project" value="UniProtKB-KW"/>
</dbReference>
<sequence>MASPHSSLGDPAVFKSLQEIIAVQKEKGWDEAWKAEVTPWDAKAIQPALKELVETEAVNLPRSGRAFVPGCGRGYDAVYIASSLGLDTLGADISPTAIKAAEEYKDTVGGPENVKFEVCDFFAVEEEAAFELIYDYTFFVAIPPSMRQAWGKQISRLVKPGGYLITLVFPILPYTDAGPPFYVRSEHYEAILGHEWEKILDTIPKKTLESHVGKERMLVWKKL</sequence>
<organism evidence="5 6">
    <name type="scientific">Trametes coccinea (strain BRFM310)</name>
    <name type="common">Pycnoporus coccineus</name>
    <dbReference type="NCBI Taxonomy" id="1353009"/>
    <lineage>
        <taxon>Eukaryota</taxon>
        <taxon>Fungi</taxon>
        <taxon>Dikarya</taxon>
        <taxon>Basidiomycota</taxon>
        <taxon>Agaricomycotina</taxon>
        <taxon>Agaricomycetes</taxon>
        <taxon>Polyporales</taxon>
        <taxon>Polyporaceae</taxon>
        <taxon>Trametes</taxon>
    </lineage>
</organism>
<accession>A0A1Y2IDH4</accession>
<dbReference type="Proteomes" id="UP000193067">
    <property type="component" value="Unassembled WGS sequence"/>
</dbReference>
<evidence type="ECO:0000256" key="3">
    <source>
        <dbReference type="ARBA" id="ARBA00022679"/>
    </source>
</evidence>
<dbReference type="InterPro" id="IPR029063">
    <property type="entry name" value="SAM-dependent_MTases_sf"/>
</dbReference>
<dbReference type="CDD" id="cd02440">
    <property type="entry name" value="AdoMet_MTases"/>
    <property type="match status" value="1"/>
</dbReference>
<dbReference type="PROSITE" id="PS51585">
    <property type="entry name" value="SAM_MT_TPMT"/>
    <property type="match status" value="1"/>
</dbReference>